<protein>
    <recommendedName>
        <fullName evidence="4">NTF2 domain-containing protein</fullName>
    </recommendedName>
</protein>
<evidence type="ECO:0000256" key="2">
    <source>
        <dbReference type="ARBA" id="ARBA00022490"/>
    </source>
</evidence>
<dbReference type="InterPro" id="IPR018222">
    <property type="entry name" value="Nuclear_transport_factor_2_euk"/>
</dbReference>
<gene>
    <name evidence="5" type="ORF">JG688_00000437</name>
</gene>
<evidence type="ECO:0000259" key="4">
    <source>
        <dbReference type="PROSITE" id="PS50177"/>
    </source>
</evidence>
<dbReference type="AlphaFoldDB" id="A0A8J5J8A4"/>
<dbReference type="FunFam" id="3.10.450.50:FF:000005">
    <property type="entry name" value="Nuclear transport factor 2"/>
    <property type="match status" value="1"/>
</dbReference>
<feature type="compositionally biased region" description="Polar residues" evidence="3">
    <location>
        <begin position="253"/>
        <end position="266"/>
    </location>
</feature>
<comment type="subcellular location">
    <subcellularLocation>
        <location evidence="1">Cytoplasm</location>
    </subcellularLocation>
</comment>
<proteinExistence type="predicted"/>
<dbReference type="EMBL" id="JAENGY010000007">
    <property type="protein sequence ID" value="KAG6977355.1"/>
    <property type="molecule type" value="Genomic_DNA"/>
</dbReference>
<keyword evidence="2" id="KW-0963">Cytoplasm</keyword>
<evidence type="ECO:0000256" key="1">
    <source>
        <dbReference type="ARBA" id="ARBA00004496"/>
    </source>
</evidence>
<feature type="region of interest" description="Disordered" evidence="3">
    <location>
        <begin position="243"/>
        <end position="266"/>
    </location>
</feature>
<dbReference type="GO" id="GO:0005635">
    <property type="term" value="C:nuclear envelope"/>
    <property type="evidence" value="ECO:0007669"/>
    <property type="project" value="UniProtKB-ARBA"/>
</dbReference>
<dbReference type="CDD" id="cd00780">
    <property type="entry name" value="NTF2"/>
    <property type="match status" value="1"/>
</dbReference>
<accession>A0A8J5J8A4</accession>
<keyword evidence="6" id="KW-1185">Reference proteome</keyword>
<dbReference type="PROSITE" id="PS50177">
    <property type="entry name" value="NTF2_DOMAIN"/>
    <property type="match status" value="1"/>
</dbReference>
<dbReference type="Proteomes" id="UP000709295">
    <property type="component" value="Unassembled WGS sequence"/>
</dbReference>
<dbReference type="InterPro" id="IPR002075">
    <property type="entry name" value="NTF2_dom"/>
</dbReference>
<evidence type="ECO:0000256" key="3">
    <source>
        <dbReference type="SAM" id="MobiDB-lite"/>
    </source>
</evidence>
<dbReference type="PANTHER" id="PTHR12612">
    <property type="entry name" value="NUCLEAR TRANSPORT FACTOR 2"/>
    <property type="match status" value="1"/>
</dbReference>
<dbReference type="GO" id="GO:0005737">
    <property type="term" value="C:cytoplasm"/>
    <property type="evidence" value="ECO:0007669"/>
    <property type="project" value="UniProtKB-SubCell"/>
</dbReference>
<name>A0A8J5J8A4_9STRA</name>
<sequence length="281" mass="32069">MSAEDVAKAFVQHYYTTFDTNRAGLSSLYQGVSNLSWEGQMSTGQQAIMAKLQGLPAVRHEYPTVDIQPSTSGNAMIIFVQGKMQIEDNNPIQFTQVFQLVAHQPGQYYIHNDVFRLHLKEVATKQEMRRRYQKLDSSRVTLMERQTLEKGDVSMLATLRIGELDKLVAAMRQKQAITQAAMEHYESEIGHIDREVASIMARYTPMCKRLEARRQERNELQHHLDAATKQFGDVLAATKSRLRASSHEHVQHIRQQASAELTSTRGYSLGRNSTVYQKSRK</sequence>
<dbReference type="Pfam" id="PF02136">
    <property type="entry name" value="NTF2"/>
    <property type="match status" value="1"/>
</dbReference>
<organism evidence="5 6">
    <name type="scientific">Phytophthora aleatoria</name>
    <dbReference type="NCBI Taxonomy" id="2496075"/>
    <lineage>
        <taxon>Eukaryota</taxon>
        <taxon>Sar</taxon>
        <taxon>Stramenopiles</taxon>
        <taxon>Oomycota</taxon>
        <taxon>Peronosporomycetes</taxon>
        <taxon>Peronosporales</taxon>
        <taxon>Peronosporaceae</taxon>
        <taxon>Phytophthora</taxon>
    </lineage>
</organism>
<comment type="caution">
    <text evidence="5">The sequence shown here is derived from an EMBL/GenBank/DDBJ whole genome shotgun (WGS) entry which is preliminary data.</text>
</comment>
<dbReference type="GO" id="GO:0006606">
    <property type="term" value="P:protein import into nucleus"/>
    <property type="evidence" value="ECO:0007669"/>
    <property type="project" value="UniProtKB-ARBA"/>
</dbReference>
<reference evidence="5" key="1">
    <citation type="submission" date="2021-01" db="EMBL/GenBank/DDBJ databases">
        <title>Phytophthora aleatoria, a newly-described species from Pinus radiata is distinct from Phytophthora cactorum isolates based on comparative genomics.</title>
        <authorList>
            <person name="Mcdougal R."/>
            <person name="Panda P."/>
            <person name="Williams N."/>
            <person name="Studholme D.J."/>
        </authorList>
    </citation>
    <scope>NUCLEOTIDE SEQUENCE</scope>
    <source>
        <strain evidence="5">NZFS 4037</strain>
    </source>
</reference>
<feature type="domain" description="NTF2" evidence="4">
    <location>
        <begin position="6"/>
        <end position="117"/>
    </location>
</feature>
<evidence type="ECO:0000313" key="6">
    <source>
        <dbReference type="Proteomes" id="UP000709295"/>
    </source>
</evidence>
<dbReference type="InterPro" id="IPR045875">
    <property type="entry name" value="NTF2"/>
</dbReference>
<evidence type="ECO:0000313" key="5">
    <source>
        <dbReference type="EMBL" id="KAG6977355.1"/>
    </source>
</evidence>